<keyword evidence="2" id="KW-1185">Reference proteome</keyword>
<name>A0ABQ9GX41_9NEOP</name>
<organism evidence="1 2">
    <name type="scientific">Dryococelus australis</name>
    <dbReference type="NCBI Taxonomy" id="614101"/>
    <lineage>
        <taxon>Eukaryota</taxon>
        <taxon>Metazoa</taxon>
        <taxon>Ecdysozoa</taxon>
        <taxon>Arthropoda</taxon>
        <taxon>Hexapoda</taxon>
        <taxon>Insecta</taxon>
        <taxon>Pterygota</taxon>
        <taxon>Neoptera</taxon>
        <taxon>Polyneoptera</taxon>
        <taxon>Phasmatodea</taxon>
        <taxon>Verophasmatodea</taxon>
        <taxon>Anareolatae</taxon>
        <taxon>Phasmatidae</taxon>
        <taxon>Eurycanthinae</taxon>
        <taxon>Dryococelus</taxon>
    </lineage>
</organism>
<accession>A0ABQ9GX41</accession>
<proteinExistence type="predicted"/>
<dbReference type="EMBL" id="JARBHB010000008">
    <property type="protein sequence ID" value="KAJ8876598.1"/>
    <property type="molecule type" value="Genomic_DNA"/>
</dbReference>
<evidence type="ECO:0000313" key="1">
    <source>
        <dbReference type="EMBL" id="KAJ8876598.1"/>
    </source>
</evidence>
<sequence length="135" mass="15430">MRCRLQAHVSCRWHLSWPATTVVCGGFEMNNCYTHFTTGRYTTITIGPNSRYGIWNRVTVFLDEALFTRAGMHDVHYMHVWSYDNPHATDTSGYRVRFSANVRLCELVGDMLLGPHFLRRRLTGDTCGISAGNII</sequence>
<evidence type="ECO:0000313" key="2">
    <source>
        <dbReference type="Proteomes" id="UP001159363"/>
    </source>
</evidence>
<dbReference type="Proteomes" id="UP001159363">
    <property type="component" value="Chromosome 7"/>
</dbReference>
<protein>
    <submittedName>
        <fullName evidence="1">Uncharacterized protein</fullName>
    </submittedName>
</protein>
<reference evidence="1 2" key="1">
    <citation type="submission" date="2023-02" db="EMBL/GenBank/DDBJ databases">
        <title>LHISI_Scaffold_Assembly.</title>
        <authorList>
            <person name="Stuart O.P."/>
            <person name="Cleave R."/>
            <person name="Magrath M.J.L."/>
            <person name="Mikheyev A.S."/>
        </authorList>
    </citation>
    <scope>NUCLEOTIDE SEQUENCE [LARGE SCALE GENOMIC DNA]</scope>
    <source>
        <strain evidence="1">Daus_M_001</strain>
        <tissue evidence="1">Leg muscle</tissue>
    </source>
</reference>
<gene>
    <name evidence="1" type="ORF">PR048_021043</name>
</gene>
<comment type="caution">
    <text evidence="1">The sequence shown here is derived from an EMBL/GenBank/DDBJ whole genome shotgun (WGS) entry which is preliminary data.</text>
</comment>